<keyword evidence="1" id="KW-0540">Nuclease</keyword>
<dbReference type="EMBL" id="SBHS01000039">
    <property type="protein sequence ID" value="TWU71704.1"/>
    <property type="molecule type" value="Genomic_DNA"/>
</dbReference>
<reference evidence="4 6" key="1">
    <citation type="journal article" date="2016" name="Genome Biol. Evol.">
        <title>Divergent and convergent evolution of fungal pathogenicity.</title>
        <authorList>
            <person name="Shang Y."/>
            <person name="Xiao G."/>
            <person name="Zheng P."/>
            <person name="Cen K."/>
            <person name="Zhan S."/>
            <person name="Wang C."/>
        </authorList>
    </citation>
    <scope>NUCLEOTIDE SEQUENCE [LARGE SCALE GENOMIC DNA]</scope>
    <source>
        <strain evidence="4 6">RCEF 4871</strain>
    </source>
</reference>
<reference evidence="5" key="3">
    <citation type="journal article" date="2019" name="Microbiol. Resour. Announc.">
        <title>Genome Sequence of Metarhizium rileyi, a Microbial Control Agent for Lepidoptera.</title>
        <authorList>
            <person name="Binneck E."/>
            <person name="Lastra C.C.L."/>
            <person name="Sosa-Gomez D.R."/>
        </authorList>
    </citation>
    <scope>NUCLEOTIDE SEQUENCE</scope>
    <source>
        <strain evidence="5">Cep018-CH2</strain>
    </source>
</reference>
<proteinExistence type="predicted"/>
<comment type="caution">
    <text evidence="4">The sequence shown here is derived from an EMBL/GenBank/DDBJ whole genome shotgun (WGS) entry which is preliminary data.</text>
</comment>
<dbReference type="Pfam" id="PF00545">
    <property type="entry name" value="Ribonuclease"/>
    <property type="match status" value="1"/>
</dbReference>
<dbReference type="Proteomes" id="UP000243498">
    <property type="component" value="Unassembled WGS sequence"/>
</dbReference>
<dbReference type="SUPFAM" id="SSF53933">
    <property type="entry name" value="Microbial ribonucleases"/>
    <property type="match status" value="1"/>
</dbReference>
<dbReference type="InterPro" id="IPR016191">
    <property type="entry name" value="Ribonuclease/ribotoxin"/>
</dbReference>
<dbReference type="Proteomes" id="UP000317257">
    <property type="component" value="Unassembled WGS sequence"/>
</dbReference>
<dbReference type="OMA" id="KSDYPHP"/>
<protein>
    <submittedName>
        <fullName evidence="4">Hirsutellin A toxin</fullName>
    </submittedName>
</protein>
<evidence type="ECO:0000256" key="2">
    <source>
        <dbReference type="ARBA" id="ARBA00022801"/>
    </source>
</evidence>
<dbReference type="AlphaFoldDB" id="A0A166WTA3"/>
<organism evidence="4 6">
    <name type="scientific">Metarhizium rileyi (strain RCEF 4871)</name>
    <name type="common">Nomuraea rileyi</name>
    <dbReference type="NCBI Taxonomy" id="1649241"/>
    <lineage>
        <taxon>Eukaryota</taxon>
        <taxon>Fungi</taxon>
        <taxon>Dikarya</taxon>
        <taxon>Ascomycota</taxon>
        <taxon>Pezizomycotina</taxon>
        <taxon>Sordariomycetes</taxon>
        <taxon>Hypocreomycetidae</taxon>
        <taxon>Hypocreales</taxon>
        <taxon>Clavicipitaceae</taxon>
        <taxon>Metarhizium</taxon>
    </lineage>
</organism>
<dbReference type="OrthoDB" id="4470832at2759"/>
<evidence type="ECO:0000313" key="7">
    <source>
        <dbReference type="Proteomes" id="UP000317257"/>
    </source>
</evidence>
<accession>A0A166WTA3</accession>
<reference evidence="7" key="2">
    <citation type="submission" date="2018-12" db="EMBL/GenBank/DDBJ databases">
        <title>The complete genome of Metarhizium rileyi, a key fungal pathogen of Lepidoptera.</title>
        <authorList>
            <person name="Binneck E."/>
            <person name="Lastra C.C.L."/>
            <person name="Sosa-Gomez D.R."/>
        </authorList>
    </citation>
    <scope>NUCLEOTIDE SEQUENCE [LARGE SCALE GENOMIC DNA]</scope>
    <source>
        <strain evidence="7">Cep018-CH2</strain>
    </source>
</reference>
<evidence type="ECO:0000256" key="3">
    <source>
        <dbReference type="SAM" id="SignalP"/>
    </source>
</evidence>
<feature type="chain" id="PRO_5007881994" evidence="3">
    <location>
        <begin position="18"/>
        <end position="166"/>
    </location>
</feature>
<evidence type="ECO:0000313" key="5">
    <source>
        <dbReference type="EMBL" id="TWU71704.1"/>
    </source>
</evidence>
<accession>A0A5C6G2P0</accession>
<evidence type="ECO:0000313" key="6">
    <source>
        <dbReference type="Proteomes" id="UP000243498"/>
    </source>
</evidence>
<keyword evidence="2" id="KW-0378">Hydrolase</keyword>
<feature type="signal peptide" evidence="3">
    <location>
        <begin position="1"/>
        <end position="17"/>
    </location>
</feature>
<gene>
    <name evidence="5" type="ORF">ED733_003142</name>
    <name evidence="4" type="ORF">NOR_08165</name>
</gene>
<keyword evidence="6" id="KW-1185">Reference proteome</keyword>
<dbReference type="GO" id="GO:0003723">
    <property type="term" value="F:RNA binding"/>
    <property type="evidence" value="ECO:0007669"/>
    <property type="project" value="InterPro"/>
</dbReference>
<dbReference type="GO" id="GO:0016787">
    <property type="term" value="F:hydrolase activity"/>
    <property type="evidence" value="ECO:0007669"/>
    <property type="project" value="UniProtKB-KW"/>
</dbReference>
<name>A0A166WTA3_METRR</name>
<evidence type="ECO:0000256" key="1">
    <source>
        <dbReference type="ARBA" id="ARBA00022722"/>
    </source>
</evidence>
<keyword evidence="3" id="KW-0732">Signal</keyword>
<dbReference type="Gene3D" id="3.10.450.30">
    <property type="entry name" value="Microbial ribonucleases"/>
    <property type="match status" value="1"/>
</dbReference>
<evidence type="ECO:0000313" key="4">
    <source>
        <dbReference type="EMBL" id="OAA35073.1"/>
    </source>
</evidence>
<dbReference type="EMBL" id="AZHC01000045">
    <property type="protein sequence ID" value="OAA35073.1"/>
    <property type="molecule type" value="Genomic_DNA"/>
</dbReference>
<sequence>MKFAIALVAAVAQGAFAFSGSAETDDHVGLEARSPTMVCPAKISGGAVIPIDTDEGVAKEQAKRAGLTEGRSGYPRTFSNDERLKFDVANCDKKNARLLHYPIYWDYQPGEWQKDVYPGDQEHGATPLAVVFVDNGGVSEYCGIVTHEFVDYRSEGHGKFVSCHKK</sequence>
<dbReference type="InterPro" id="IPR000026">
    <property type="entry name" value="N1-like"/>
</dbReference>
<dbReference type="GO" id="GO:0004521">
    <property type="term" value="F:RNA endonuclease activity"/>
    <property type="evidence" value="ECO:0007669"/>
    <property type="project" value="InterPro"/>
</dbReference>